<dbReference type="EMBL" id="JAMZIH010005609">
    <property type="protein sequence ID" value="KAJ1674907.1"/>
    <property type="molecule type" value="Genomic_DNA"/>
</dbReference>
<reference evidence="1" key="1">
    <citation type="submission" date="2022-06" db="EMBL/GenBank/DDBJ databases">
        <title>Phylogenomic reconstructions and comparative analyses of Kickxellomycotina fungi.</title>
        <authorList>
            <person name="Reynolds N.K."/>
            <person name="Stajich J.E."/>
            <person name="Barry K."/>
            <person name="Grigoriev I.V."/>
            <person name="Crous P."/>
            <person name="Smith M.E."/>
        </authorList>
    </citation>
    <scope>NUCLEOTIDE SEQUENCE</scope>
    <source>
        <strain evidence="1">RSA 2271</strain>
    </source>
</reference>
<evidence type="ECO:0000313" key="1">
    <source>
        <dbReference type="EMBL" id="KAJ1674907.1"/>
    </source>
</evidence>
<organism evidence="1 2">
    <name type="scientific">Spiromyces aspiralis</name>
    <dbReference type="NCBI Taxonomy" id="68401"/>
    <lineage>
        <taxon>Eukaryota</taxon>
        <taxon>Fungi</taxon>
        <taxon>Fungi incertae sedis</taxon>
        <taxon>Zoopagomycota</taxon>
        <taxon>Kickxellomycotina</taxon>
        <taxon>Kickxellomycetes</taxon>
        <taxon>Kickxellales</taxon>
        <taxon>Kickxellaceae</taxon>
        <taxon>Spiromyces</taxon>
    </lineage>
</organism>
<name>A0ACC1HI63_9FUNG</name>
<sequence>MVVKPLEQAPEKGNGNLETPPAFIKGASRPSLDIINTVMYTKYLLESKRGLDSSTPGPDRARLAGSRVYKWDFDNHVEWSWCIQWLQNLIKFGTRQVLECHSFSAEKKQEDEGRAGGAELWTWDDVVDLSTSLLAELCGKTASGAVLKKFTLWDAHGLPFSVYVHEPSFIEANVGCQTWGSSALFSRRMARGEIPLEGVSNVLELGSGTGLCGFTTATTCRRWGWTPTVTMTDYLPSLITSMHKSAIKNGLLGDGYAGESASGIKLAYLDWFRAFEHNAANNPEIALVEPPVANYLDTKPSGNDSGDGLNTIGMLDVSGSRHKFDFIIAADVVYEPEQARVIPQLLQYFLSVASEDTSRPLPRAFVISPIRPTHHQDLALFVTEMQRANFKAIIDEQVSLASDFDTWCRNLVATGRASEEVCTALSTISDASGFDDSVKYQFW</sequence>
<proteinExistence type="predicted"/>
<protein>
    <submittedName>
        <fullName evidence="1">Uncharacterized protein</fullName>
    </submittedName>
</protein>
<evidence type="ECO:0000313" key="2">
    <source>
        <dbReference type="Proteomes" id="UP001145114"/>
    </source>
</evidence>
<comment type="caution">
    <text evidence="1">The sequence shown here is derived from an EMBL/GenBank/DDBJ whole genome shotgun (WGS) entry which is preliminary data.</text>
</comment>
<gene>
    <name evidence="1" type="ORF">EV182_002324</name>
</gene>
<dbReference type="Proteomes" id="UP001145114">
    <property type="component" value="Unassembled WGS sequence"/>
</dbReference>
<accession>A0ACC1HI63</accession>
<feature type="non-terminal residue" evidence="1">
    <location>
        <position position="443"/>
    </location>
</feature>
<keyword evidence="2" id="KW-1185">Reference proteome</keyword>